<dbReference type="SUPFAM" id="SSF52540">
    <property type="entry name" value="P-loop containing nucleoside triphosphate hydrolases"/>
    <property type="match status" value="1"/>
</dbReference>
<keyword evidence="8" id="KW-0406">Ion transport</keyword>
<evidence type="ECO:0000256" key="5">
    <source>
        <dbReference type="ARBA" id="ARBA00022741"/>
    </source>
</evidence>
<keyword evidence="6 11" id="KW-0067">ATP-binding</keyword>
<comment type="caution">
    <text evidence="11">The sequence shown here is derived from an EMBL/GenBank/DDBJ whole genome shotgun (WGS) entry which is preliminary data.</text>
</comment>
<dbReference type="EMBL" id="JAVIZC010000001">
    <property type="protein sequence ID" value="MDR6100953.1"/>
    <property type="molecule type" value="Genomic_DNA"/>
</dbReference>
<organism evidence="11 12">
    <name type="scientific">Agrobacterium larrymoorei</name>
    <dbReference type="NCBI Taxonomy" id="160699"/>
    <lineage>
        <taxon>Bacteria</taxon>
        <taxon>Pseudomonadati</taxon>
        <taxon>Pseudomonadota</taxon>
        <taxon>Alphaproteobacteria</taxon>
        <taxon>Hyphomicrobiales</taxon>
        <taxon>Rhizobiaceae</taxon>
        <taxon>Rhizobium/Agrobacterium group</taxon>
        <taxon>Agrobacterium</taxon>
    </lineage>
</organism>
<keyword evidence="4" id="KW-0410">Iron transport</keyword>
<dbReference type="Gene3D" id="3.40.50.300">
    <property type="entry name" value="P-loop containing nucleotide triphosphate hydrolases"/>
    <property type="match status" value="1"/>
</dbReference>
<dbReference type="FunFam" id="3.40.50.300:FF:000425">
    <property type="entry name" value="Probable ABC transporter, ATP-binding subunit"/>
    <property type="match status" value="1"/>
</dbReference>
<dbReference type="PANTHER" id="PTHR42781:SF4">
    <property type="entry name" value="SPERMIDINE_PUTRESCINE IMPORT ATP-BINDING PROTEIN POTA"/>
    <property type="match status" value="1"/>
</dbReference>
<evidence type="ECO:0000256" key="7">
    <source>
        <dbReference type="ARBA" id="ARBA00023004"/>
    </source>
</evidence>
<dbReference type="GO" id="GO:0005524">
    <property type="term" value="F:ATP binding"/>
    <property type="evidence" value="ECO:0007669"/>
    <property type="project" value="UniProtKB-KW"/>
</dbReference>
<evidence type="ECO:0000256" key="6">
    <source>
        <dbReference type="ARBA" id="ARBA00022840"/>
    </source>
</evidence>
<sequence length="362" mass="38538">MTLIEIKDLRKSFGSVAALDGVDLHVEMGTRTAIVGPSGCGKTTLLRMIAGFDVPDDGSIVFDGGLLADRHVQVPAHKRGIGLVAQDGNLFPHLSVSENIGFGLERHMPGREALILELIDMVGLERSMLIRKPDQLSGGQQQRVALARALARKPRLILLDEPFSALDTSLRVTTRRAVAQVLAAAGITTILVTHDQAEALAFADQVAVMEGGRFAQVGSPREVYSRPIDVKTARFLGEAIVLQATIIDGWAQCALGNIPVGGPTRSGDARIMVRAEQIDVTVRDGHAGADNSVHGTATNIEFNGATSDVSITVDSREPFAMRLRIPNRTILSEGDAVTLTVTGPAHVFPNHDGKPCSDTGVE</sequence>
<dbReference type="GO" id="GO:0043190">
    <property type="term" value="C:ATP-binding cassette (ABC) transporter complex"/>
    <property type="evidence" value="ECO:0007669"/>
    <property type="project" value="InterPro"/>
</dbReference>
<dbReference type="InterPro" id="IPR003593">
    <property type="entry name" value="AAA+_ATPase"/>
</dbReference>
<dbReference type="InterPro" id="IPR003439">
    <property type="entry name" value="ABC_transporter-like_ATP-bd"/>
</dbReference>
<evidence type="ECO:0000256" key="9">
    <source>
        <dbReference type="ARBA" id="ARBA00023136"/>
    </source>
</evidence>
<dbReference type="PROSITE" id="PS50893">
    <property type="entry name" value="ABC_TRANSPORTER_2"/>
    <property type="match status" value="1"/>
</dbReference>
<dbReference type="Pfam" id="PF08402">
    <property type="entry name" value="TOBE_2"/>
    <property type="match status" value="1"/>
</dbReference>
<proteinExistence type="inferred from homology"/>
<dbReference type="AlphaFoldDB" id="A0AAJ2BBL5"/>
<dbReference type="InterPro" id="IPR015853">
    <property type="entry name" value="ABC_transpr_FbpC"/>
</dbReference>
<evidence type="ECO:0000256" key="2">
    <source>
        <dbReference type="ARBA" id="ARBA00022448"/>
    </source>
</evidence>
<keyword evidence="7" id="KW-0408">Iron</keyword>
<feature type="domain" description="ABC transporter" evidence="10">
    <location>
        <begin position="4"/>
        <end position="236"/>
    </location>
</feature>
<evidence type="ECO:0000259" key="10">
    <source>
        <dbReference type="PROSITE" id="PS50893"/>
    </source>
</evidence>
<evidence type="ECO:0000256" key="3">
    <source>
        <dbReference type="ARBA" id="ARBA00022475"/>
    </source>
</evidence>
<keyword evidence="3" id="KW-1003">Cell membrane</keyword>
<name>A0AAJ2BBL5_9HYPH</name>
<protein>
    <submittedName>
        <fullName evidence="11">Iron(III) transport system ATP-binding protein</fullName>
    </submittedName>
</protein>
<comment type="similarity">
    <text evidence="1">Belongs to the ABC transporter superfamily.</text>
</comment>
<reference evidence="11" key="1">
    <citation type="submission" date="2023-08" db="EMBL/GenBank/DDBJ databases">
        <title>Functional and genomic diversity of the sorghum phyllosphere microbiome.</title>
        <authorList>
            <person name="Shade A."/>
        </authorList>
    </citation>
    <scope>NUCLEOTIDE SEQUENCE</scope>
    <source>
        <strain evidence="11">SORGH_AS_0974</strain>
    </source>
</reference>
<gene>
    <name evidence="11" type="ORF">QE369_001131</name>
</gene>
<dbReference type="InterPro" id="IPR017871">
    <property type="entry name" value="ABC_transporter-like_CS"/>
</dbReference>
<dbReference type="RefSeq" id="WP_309769913.1">
    <property type="nucleotide sequence ID" value="NZ_JAVIZC010000001.1"/>
</dbReference>
<accession>A0AAJ2BBL5</accession>
<keyword evidence="5" id="KW-0547">Nucleotide-binding</keyword>
<dbReference type="InterPro" id="IPR013611">
    <property type="entry name" value="Transp-assoc_OB_typ2"/>
</dbReference>
<evidence type="ECO:0000313" key="11">
    <source>
        <dbReference type="EMBL" id="MDR6100953.1"/>
    </source>
</evidence>
<evidence type="ECO:0000256" key="1">
    <source>
        <dbReference type="ARBA" id="ARBA00005417"/>
    </source>
</evidence>
<dbReference type="CDD" id="cd03259">
    <property type="entry name" value="ABC_Carb_Solutes_like"/>
    <property type="match status" value="1"/>
</dbReference>
<dbReference type="Gene3D" id="2.40.50.450">
    <property type="match status" value="1"/>
</dbReference>
<evidence type="ECO:0000256" key="8">
    <source>
        <dbReference type="ARBA" id="ARBA00023065"/>
    </source>
</evidence>
<dbReference type="SMART" id="SM00382">
    <property type="entry name" value="AAA"/>
    <property type="match status" value="1"/>
</dbReference>
<dbReference type="PANTHER" id="PTHR42781">
    <property type="entry name" value="SPERMIDINE/PUTRESCINE IMPORT ATP-BINDING PROTEIN POTA"/>
    <property type="match status" value="1"/>
</dbReference>
<evidence type="ECO:0000256" key="4">
    <source>
        <dbReference type="ARBA" id="ARBA00022496"/>
    </source>
</evidence>
<evidence type="ECO:0000313" key="12">
    <source>
        <dbReference type="Proteomes" id="UP001255601"/>
    </source>
</evidence>
<dbReference type="GO" id="GO:0015697">
    <property type="term" value="P:quaternary ammonium group transport"/>
    <property type="evidence" value="ECO:0007669"/>
    <property type="project" value="UniProtKB-ARBA"/>
</dbReference>
<dbReference type="InterPro" id="IPR027417">
    <property type="entry name" value="P-loop_NTPase"/>
</dbReference>
<dbReference type="InterPro" id="IPR050093">
    <property type="entry name" value="ABC_SmlMolc_Importer"/>
</dbReference>
<keyword evidence="9" id="KW-0472">Membrane</keyword>
<dbReference type="Proteomes" id="UP001255601">
    <property type="component" value="Unassembled WGS sequence"/>
</dbReference>
<keyword evidence="2" id="KW-0813">Transport</keyword>
<dbReference type="InterPro" id="IPR008995">
    <property type="entry name" value="Mo/tungstate-bd_C_term_dom"/>
</dbReference>
<dbReference type="GO" id="GO:0016887">
    <property type="term" value="F:ATP hydrolysis activity"/>
    <property type="evidence" value="ECO:0007669"/>
    <property type="project" value="InterPro"/>
</dbReference>
<dbReference type="GO" id="GO:0015408">
    <property type="term" value="F:ABC-type ferric iron transporter activity"/>
    <property type="evidence" value="ECO:0007669"/>
    <property type="project" value="InterPro"/>
</dbReference>
<dbReference type="SUPFAM" id="SSF50331">
    <property type="entry name" value="MOP-like"/>
    <property type="match status" value="1"/>
</dbReference>
<dbReference type="Pfam" id="PF00005">
    <property type="entry name" value="ABC_tran"/>
    <property type="match status" value="1"/>
</dbReference>
<dbReference type="PROSITE" id="PS00211">
    <property type="entry name" value="ABC_TRANSPORTER_1"/>
    <property type="match status" value="1"/>
</dbReference>